<dbReference type="Pfam" id="PF02597">
    <property type="entry name" value="ThiS"/>
    <property type="match status" value="1"/>
</dbReference>
<accession>A0A6N7QST1</accession>
<dbReference type="InterPro" id="IPR010035">
    <property type="entry name" value="Thi_S"/>
</dbReference>
<dbReference type="InterPro" id="IPR003749">
    <property type="entry name" value="ThiS/MoaD-like"/>
</dbReference>
<dbReference type="PANTHER" id="PTHR34472:SF1">
    <property type="entry name" value="SULFUR CARRIER PROTEIN THIS"/>
    <property type="match status" value="1"/>
</dbReference>
<dbReference type="InterPro" id="IPR016155">
    <property type="entry name" value="Mopterin_synth/thiamin_S_b"/>
</dbReference>
<dbReference type="SUPFAM" id="SSF54285">
    <property type="entry name" value="MoaD/ThiS"/>
    <property type="match status" value="1"/>
</dbReference>
<comment type="caution">
    <text evidence="1">The sequence shown here is derived from an EMBL/GenBank/DDBJ whole genome shotgun (WGS) entry which is preliminary data.</text>
</comment>
<sequence>MSGVDVSAAIWLAVAANNAKNKVKARKMEEYIGYFSVREYFRCCLSSVCQVRVEEQMVVYVNGEQHALPKPMTITELLDQLQIKPGRIAVAINRQVVPRSEYAQQTVQADDQVDIVQAVGGG</sequence>
<proteinExistence type="predicted"/>
<dbReference type="EMBL" id="WJPP01000003">
    <property type="protein sequence ID" value="MRH78198.1"/>
    <property type="molecule type" value="Genomic_DNA"/>
</dbReference>
<organism evidence="1 2">
    <name type="scientific">Spiribacter salilacus</name>
    <dbReference type="NCBI Taxonomy" id="2664894"/>
    <lineage>
        <taxon>Bacteria</taxon>
        <taxon>Pseudomonadati</taxon>
        <taxon>Pseudomonadota</taxon>
        <taxon>Gammaproteobacteria</taxon>
        <taxon>Chromatiales</taxon>
        <taxon>Ectothiorhodospiraceae</taxon>
        <taxon>Spiribacter</taxon>
    </lineage>
</organism>
<dbReference type="Gene3D" id="3.10.20.30">
    <property type="match status" value="1"/>
</dbReference>
<evidence type="ECO:0000313" key="1">
    <source>
        <dbReference type="EMBL" id="MRH78198.1"/>
    </source>
</evidence>
<dbReference type="NCBIfam" id="TIGR01683">
    <property type="entry name" value="thiS"/>
    <property type="match status" value="1"/>
</dbReference>
<name>A0A6N7QST1_9GAMM</name>
<dbReference type="Proteomes" id="UP000433788">
    <property type="component" value="Unassembled WGS sequence"/>
</dbReference>
<dbReference type="CDD" id="cd00565">
    <property type="entry name" value="Ubl_ThiS"/>
    <property type="match status" value="1"/>
</dbReference>
<dbReference type="InterPro" id="IPR012675">
    <property type="entry name" value="Beta-grasp_dom_sf"/>
</dbReference>
<keyword evidence="2" id="KW-1185">Reference proteome</keyword>
<evidence type="ECO:0000313" key="2">
    <source>
        <dbReference type="Proteomes" id="UP000433788"/>
    </source>
</evidence>
<dbReference type="PANTHER" id="PTHR34472">
    <property type="entry name" value="SULFUR CARRIER PROTEIN THIS"/>
    <property type="match status" value="1"/>
</dbReference>
<reference evidence="1 2" key="1">
    <citation type="submission" date="2019-11" db="EMBL/GenBank/DDBJ databases">
        <authorList>
            <person name="Zhang X.Y."/>
        </authorList>
    </citation>
    <scope>NUCLEOTIDE SEQUENCE [LARGE SCALE GENOMIC DNA]</scope>
    <source>
        <strain evidence="1 2">C176</strain>
    </source>
</reference>
<protein>
    <submittedName>
        <fullName evidence="1">Sulfur carrier protein ThiS</fullName>
    </submittedName>
</protein>
<gene>
    <name evidence="1" type="primary">thiS</name>
    <name evidence="1" type="ORF">GH984_05710</name>
</gene>
<dbReference type="AlphaFoldDB" id="A0A6N7QST1"/>